<keyword evidence="2" id="KW-0808">Transferase</keyword>
<keyword evidence="4" id="KW-0812">Transmembrane</keyword>
<evidence type="ECO:0000259" key="5">
    <source>
        <dbReference type="SMART" id="SM00563"/>
    </source>
</evidence>
<dbReference type="Proteomes" id="UP001556118">
    <property type="component" value="Unassembled WGS sequence"/>
</dbReference>
<keyword evidence="4" id="KW-0472">Membrane</keyword>
<feature type="domain" description="Phospholipid/glycerol acyltransferase" evidence="5">
    <location>
        <begin position="73"/>
        <end position="187"/>
    </location>
</feature>
<evidence type="ECO:0000256" key="3">
    <source>
        <dbReference type="ARBA" id="ARBA00023315"/>
    </source>
</evidence>
<reference evidence="6 7" key="1">
    <citation type="submission" date="2024-06" db="EMBL/GenBank/DDBJ databases">
        <title>Novosphingobium rhizovicinus M1R2S20.</title>
        <authorList>
            <person name="Sun J.-Q."/>
        </authorList>
    </citation>
    <scope>NUCLEOTIDE SEQUENCE [LARGE SCALE GENOMIC DNA]</scope>
    <source>
        <strain evidence="6 7">M1R2S20</strain>
    </source>
</reference>
<comment type="pathway">
    <text evidence="1">Lipid metabolism.</text>
</comment>
<protein>
    <submittedName>
        <fullName evidence="6">Lysophospholipid acyltransferase family protein</fullName>
    </submittedName>
</protein>
<keyword evidence="3 6" id="KW-0012">Acyltransferase</keyword>
<evidence type="ECO:0000313" key="6">
    <source>
        <dbReference type="EMBL" id="MEW9855060.1"/>
    </source>
</evidence>
<dbReference type="Pfam" id="PF01553">
    <property type="entry name" value="Acyltransferase"/>
    <property type="match status" value="1"/>
</dbReference>
<proteinExistence type="predicted"/>
<dbReference type="InterPro" id="IPR002123">
    <property type="entry name" value="Plipid/glycerol_acylTrfase"/>
</dbReference>
<organism evidence="6 7">
    <name type="scientific">Novosphingobium rhizovicinum</name>
    <dbReference type="NCBI Taxonomy" id="3228928"/>
    <lineage>
        <taxon>Bacteria</taxon>
        <taxon>Pseudomonadati</taxon>
        <taxon>Pseudomonadota</taxon>
        <taxon>Alphaproteobacteria</taxon>
        <taxon>Sphingomonadales</taxon>
        <taxon>Sphingomonadaceae</taxon>
        <taxon>Novosphingobium</taxon>
    </lineage>
</organism>
<dbReference type="EMBL" id="JBFNXR010000021">
    <property type="protein sequence ID" value="MEW9855060.1"/>
    <property type="molecule type" value="Genomic_DNA"/>
</dbReference>
<accession>A0ABV3RAK9</accession>
<gene>
    <name evidence="6" type="ORF">ABUH87_07680</name>
</gene>
<dbReference type="SUPFAM" id="SSF69593">
    <property type="entry name" value="Glycerol-3-phosphate (1)-acyltransferase"/>
    <property type="match status" value="1"/>
</dbReference>
<comment type="caution">
    <text evidence="6">The sequence shown here is derived from an EMBL/GenBank/DDBJ whole genome shotgun (WGS) entry which is preliminary data.</text>
</comment>
<evidence type="ECO:0000256" key="4">
    <source>
        <dbReference type="SAM" id="Phobius"/>
    </source>
</evidence>
<evidence type="ECO:0000313" key="7">
    <source>
        <dbReference type="Proteomes" id="UP001556118"/>
    </source>
</evidence>
<dbReference type="RefSeq" id="WP_367772053.1">
    <property type="nucleotide sequence ID" value="NZ_JBFNXR010000021.1"/>
</dbReference>
<feature type="transmembrane region" description="Helical" evidence="4">
    <location>
        <begin position="12"/>
        <end position="32"/>
    </location>
</feature>
<dbReference type="PANTHER" id="PTHR10434:SF11">
    <property type="entry name" value="1-ACYL-SN-GLYCEROL-3-PHOSPHATE ACYLTRANSFERASE"/>
    <property type="match status" value="1"/>
</dbReference>
<keyword evidence="4" id="KW-1133">Transmembrane helix</keyword>
<dbReference type="GO" id="GO:0016746">
    <property type="term" value="F:acyltransferase activity"/>
    <property type="evidence" value="ECO:0007669"/>
    <property type="project" value="UniProtKB-KW"/>
</dbReference>
<dbReference type="SMART" id="SM00563">
    <property type="entry name" value="PlsC"/>
    <property type="match status" value="1"/>
</dbReference>
<keyword evidence="7" id="KW-1185">Reference proteome</keyword>
<evidence type="ECO:0000256" key="1">
    <source>
        <dbReference type="ARBA" id="ARBA00005189"/>
    </source>
</evidence>
<evidence type="ECO:0000256" key="2">
    <source>
        <dbReference type="ARBA" id="ARBA00022679"/>
    </source>
</evidence>
<sequence>MSRLAEVLRSLLFYVVFYIGTAAYVLAALAMLPFDRSRFARIVIGWSRFHRTCTRLLLGIRVVVEGELPQSHALVAMKHESFFEAIDLPNLLNHPAIIAKAELLRIPLWGSAGRHFGLIGVERDQGAKALRTMLTAARALIAEGRVLAIFPEGTRVPHGRVAPLGSGFAGLYKLLRLPVVPVAIDSGPLYHRNWKRSGTITIRVGEPIPAGLAREEIEARVISAINVLSTPTQSELGSAVHDGTPAREQVVQ</sequence>
<name>A0ABV3RAK9_9SPHN</name>
<dbReference type="PANTHER" id="PTHR10434">
    <property type="entry name" value="1-ACYL-SN-GLYCEROL-3-PHOSPHATE ACYLTRANSFERASE"/>
    <property type="match status" value="1"/>
</dbReference>
<dbReference type="CDD" id="cd07989">
    <property type="entry name" value="LPLAT_AGPAT-like"/>
    <property type="match status" value="1"/>
</dbReference>